<keyword evidence="2" id="KW-1185">Reference proteome</keyword>
<accession>A0ACB8AWQ1</accession>
<reference evidence="1" key="1">
    <citation type="journal article" date="2021" name="New Phytol.">
        <title>Evolutionary innovations through gain and loss of genes in the ectomycorrhizal Boletales.</title>
        <authorList>
            <person name="Wu G."/>
            <person name="Miyauchi S."/>
            <person name="Morin E."/>
            <person name="Kuo A."/>
            <person name="Drula E."/>
            <person name="Varga T."/>
            <person name="Kohler A."/>
            <person name="Feng B."/>
            <person name="Cao Y."/>
            <person name="Lipzen A."/>
            <person name="Daum C."/>
            <person name="Hundley H."/>
            <person name="Pangilinan J."/>
            <person name="Johnson J."/>
            <person name="Barry K."/>
            <person name="LaButti K."/>
            <person name="Ng V."/>
            <person name="Ahrendt S."/>
            <person name="Min B."/>
            <person name="Choi I.G."/>
            <person name="Park H."/>
            <person name="Plett J.M."/>
            <person name="Magnuson J."/>
            <person name="Spatafora J.W."/>
            <person name="Nagy L.G."/>
            <person name="Henrissat B."/>
            <person name="Grigoriev I.V."/>
            <person name="Yang Z.L."/>
            <person name="Xu J."/>
            <person name="Martin F.M."/>
        </authorList>
    </citation>
    <scope>NUCLEOTIDE SEQUENCE</scope>
    <source>
        <strain evidence="1">KUC20120723A-06</strain>
    </source>
</reference>
<evidence type="ECO:0000313" key="1">
    <source>
        <dbReference type="EMBL" id="KAH7917812.1"/>
    </source>
</evidence>
<name>A0ACB8AWQ1_9AGAM</name>
<protein>
    <submittedName>
        <fullName evidence="1">Uncharacterized protein</fullName>
    </submittedName>
</protein>
<proteinExistence type="predicted"/>
<dbReference type="Proteomes" id="UP000790709">
    <property type="component" value="Unassembled WGS sequence"/>
</dbReference>
<comment type="caution">
    <text evidence="1">The sequence shown here is derived from an EMBL/GenBank/DDBJ whole genome shotgun (WGS) entry which is preliminary data.</text>
</comment>
<organism evidence="1 2">
    <name type="scientific">Leucogyrophana mollusca</name>
    <dbReference type="NCBI Taxonomy" id="85980"/>
    <lineage>
        <taxon>Eukaryota</taxon>
        <taxon>Fungi</taxon>
        <taxon>Dikarya</taxon>
        <taxon>Basidiomycota</taxon>
        <taxon>Agaricomycotina</taxon>
        <taxon>Agaricomycetes</taxon>
        <taxon>Agaricomycetidae</taxon>
        <taxon>Boletales</taxon>
        <taxon>Boletales incertae sedis</taxon>
        <taxon>Leucogyrophana</taxon>
    </lineage>
</organism>
<dbReference type="EMBL" id="MU266929">
    <property type="protein sequence ID" value="KAH7917812.1"/>
    <property type="molecule type" value="Genomic_DNA"/>
</dbReference>
<sequence>MSAARETVIIPADLGWAVDYDHHLFQLTRRKPRNSFEKGELFVQASLAELNNIKRMSGDAAINVQEDIEAAKRQYDQLVLRRSALKRQRETITFNPLKRIAACKDARLFQAAAERLFWLTQTTSDSIKRSLLSVPFGDVAPAADGTVSPGERISGISIPLDGPFDEETAREISEVANGIAAQNPLTESVADVYSISSYYFGSVGDTSDDANSSNIPKEGSVDAATLIAPQPVNGSSVNASTLVVPQPVSSASGVHSELSPTSRSSSPQIINNYYIMNSLLSHNSSVTHPTLNAGTNNHGATTNQQVLLPSEPSDNNASPPPPPHPPIWSCGR</sequence>
<evidence type="ECO:0000313" key="2">
    <source>
        <dbReference type="Proteomes" id="UP000790709"/>
    </source>
</evidence>
<gene>
    <name evidence="1" type="ORF">BV22DRAFT_927629</name>
</gene>